<gene>
    <name evidence="3" type="ORF">B0J11DRAFT_524552</name>
</gene>
<evidence type="ECO:0000259" key="2">
    <source>
        <dbReference type="PROSITE" id="PS50011"/>
    </source>
</evidence>
<dbReference type="InterPro" id="IPR000719">
    <property type="entry name" value="Prot_kinase_dom"/>
</dbReference>
<dbReference type="Proteomes" id="UP000700596">
    <property type="component" value="Unassembled WGS sequence"/>
</dbReference>
<keyword evidence="3" id="KW-0418">Kinase</keyword>
<dbReference type="OrthoDB" id="1046782at2759"/>
<feature type="compositionally biased region" description="Polar residues" evidence="1">
    <location>
        <begin position="23"/>
        <end position="33"/>
    </location>
</feature>
<dbReference type="PANTHER" id="PTHR24359:SF37">
    <property type="entry name" value="PROTEIN KINASE DOMAIN-CONTAINING PROTEIN"/>
    <property type="match status" value="1"/>
</dbReference>
<keyword evidence="4" id="KW-1185">Reference proteome</keyword>
<dbReference type="InterPro" id="IPR011009">
    <property type="entry name" value="Kinase-like_dom_sf"/>
</dbReference>
<comment type="caution">
    <text evidence="3">The sequence shown here is derived from an EMBL/GenBank/DDBJ whole genome shotgun (WGS) entry which is preliminary data.</text>
</comment>
<dbReference type="EMBL" id="JAGMWT010000005">
    <property type="protein sequence ID" value="KAH7128290.1"/>
    <property type="molecule type" value="Genomic_DNA"/>
</dbReference>
<feature type="compositionally biased region" description="Basic and acidic residues" evidence="1">
    <location>
        <begin position="48"/>
        <end position="70"/>
    </location>
</feature>
<dbReference type="GO" id="GO:0005524">
    <property type="term" value="F:ATP binding"/>
    <property type="evidence" value="ECO:0007669"/>
    <property type="project" value="InterPro"/>
</dbReference>
<evidence type="ECO:0000313" key="3">
    <source>
        <dbReference type="EMBL" id="KAH7128290.1"/>
    </source>
</evidence>
<dbReference type="GO" id="GO:0004674">
    <property type="term" value="F:protein serine/threonine kinase activity"/>
    <property type="evidence" value="ECO:0007669"/>
    <property type="project" value="TreeGrafter"/>
</dbReference>
<organism evidence="3 4">
    <name type="scientific">Dendryphion nanum</name>
    <dbReference type="NCBI Taxonomy" id="256645"/>
    <lineage>
        <taxon>Eukaryota</taxon>
        <taxon>Fungi</taxon>
        <taxon>Dikarya</taxon>
        <taxon>Ascomycota</taxon>
        <taxon>Pezizomycotina</taxon>
        <taxon>Dothideomycetes</taxon>
        <taxon>Pleosporomycetidae</taxon>
        <taxon>Pleosporales</taxon>
        <taxon>Torulaceae</taxon>
        <taxon>Dendryphion</taxon>
    </lineage>
</organism>
<accession>A0A9P9DYV1</accession>
<reference evidence="3" key="1">
    <citation type="journal article" date="2021" name="Nat. Commun.">
        <title>Genetic determinants of endophytism in the Arabidopsis root mycobiome.</title>
        <authorList>
            <person name="Mesny F."/>
            <person name="Miyauchi S."/>
            <person name="Thiergart T."/>
            <person name="Pickel B."/>
            <person name="Atanasova L."/>
            <person name="Karlsson M."/>
            <person name="Huettel B."/>
            <person name="Barry K.W."/>
            <person name="Haridas S."/>
            <person name="Chen C."/>
            <person name="Bauer D."/>
            <person name="Andreopoulos W."/>
            <person name="Pangilinan J."/>
            <person name="LaButti K."/>
            <person name="Riley R."/>
            <person name="Lipzen A."/>
            <person name="Clum A."/>
            <person name="Drula E."/>
            <person name="Henrissat B."/>
            <person name="Kohler A."/>
            <person name="Grigoriev I.V."/>
            <person name="Martin F.M."/>
            <person name="Hacquard S."/>
        </authorList>
    </citation>
    <scope>NUCLEOTIDE SEQUENCE</scope>
    <source>
        <strain evidence="3">MPI-CAGE-CH-0243</strain>
    </source>
</reference>
<dbReference type="PROSITE" id="PS50011">
    <property type="entry name" value="PROTEIN_KINASE_DOM"/>
    <property type="match status" value="1"/>
</dbReference>
<dbReference type="PANTHER" id="PTHR24359">
    <property type="entry name" value="SERINE/THREONINE-PROTEIN KINASE SBK1"/>
    <property type="match status" value="1"/>
</dbReference>
<dbReference type="AlphaFoldDB" id="A0A9P9DYV1"/>
<name>A0A9P9DYV1_9PLEO</name>
<feature type="region of interest" description="Disordered" evidence="1">
    <location>
        <begin position="22"/>
        <end position="70"/>
    </location>
</feature>
<dbReference type="SMART" id="SM00220">
    <property type="entry name" value="S_TKc"/>
    <property type="match status" value="1"/>
</dbReference>
<evidence type="ECO:0000313" key="4">
    <source>
        <dbReference type="Proteomes" id="UP000700596"/>
    </source>
</evidence>
<keyword evidence="3" id="KW-0808">Transferase</keyword>
<dbReference type="Gene3D" id="1.10.510.10">
    <property type="entry name" value="Transferase(Phosphotransferase) domain 1"/>
    <property type="match status" value="1"/>
</dbReference>
<protein>
    <submittedName>
        <fullName evidence="3">Kinase-like domain-containing protein</fullName>
    </submittedName>
</protein>
<dbReference type="Pfam" id="PF00069">
    <property type="entry name" value="Pkinase"/>
    <property type="match status" value="1"/>
</dbReference>
<dbReference type="Gene3D" id="3.30.200.20">
    <property type="entry name" value="Phosphorylase Kinase, domain 1"/>
    <property type="match status" value="1"/>
</dbReference>
<evidence type="ECO:0000256" key="1">
    <source>
        <dbReference type="SAM" id="MobiDB-lite"/>
    </source>
</evidence>
<feature type="domain" description="Protein kinase" evidence="2">
    <location>
        <begin position="234"/>
        <end position="585"/>
    </location>
</feature>
<proteinExistence type="predicted"/>
<sequence length="661" mass="76434">MAPQSTIEPVMDLPVFEFHSASDKSTATHSGPKSATYHVREITPPTHNRKEEREVGKQQEAPHKNEDDKSLEELLYDKGVKHFKDGQYWPKTILDRIMTYERVLGQLKQDLSSSTSSEDISELANNIIAYCPRVFAILVMCSRGKDIEKFMKYGLIDSRLPLISREKRCLLFWNTSARPPVPCDIFNECKWSSFERRGFDTMQHQLDPVFLHMPSDRKVGRRMLKHEQILPFESRIDEQDKRGGFGVVKRVRIDPDSHDFKDILRSIKTDDEFAWKELRRDNTKVSLEAHEADFKKEIENLRKFNGFEHPHLVTLLAAWTQEGEPGHDACHNLLFPMARYDLDLYWDDDPNPNIQDCGTAQWISGQVRGLISAVQSIHYPRSNQLLTPGHRDEKFGRHGDLKPQNILFFDSLENERGIWVIADLGLTAFNSSFSRSNFPNTELICTPKYKSPECDCEGGTISRSYDIWTLGCVLLELAIWALMGGKKRKDFLTELWAPYLTGSQSDKFFDIKLGEDGKGYVVLVKPQVNNWIALLHRSENCTEYFHELLDLIEQKMLITLAAEPKRVRIDSTILLNNIDSMHKRVMGHDSKYALHPQPRRLRKPIYDDPVEAKFRGVTLQEIENLKLESKLETHRGTSQRSFNAQQLSKMDRIVQEYIPTE</sequence>
<dbReference type="SUPFAM" id="SSF56112">
    <property type="entry name" value="Protein kinase-like (PK-like)"/>
    <property type="match status" value="1"/>
</dbReference>